<dbReference type="SUPFAM" id="SSF48452">
    <property type="entry name" value="TPR-like"/>
    <property type="match status" value="1"/>
</dbReference>
<gene>
    <name evidence="6" type="ORF">QOZ93_001629</name>
</gene>
<evidence type="ECO:0000256" key="5">
    <source>
        <dbReference type="ARBA" id="ARBA00038253"/>
    </source>
</evidence>
<reference evidence="6 7" key="1">
    <citation type="submission" date="2023-07" db="EMBL/GenBank/DDBJ databases">
        <title>Genomic Encyclopedia of Type Strains, Phase IV (KMG-IV): sequencing the most valuable type-strain genomes for metagenomic binning, comparative biology and taxonomic classification.</title>
        <authorList>
            <person name="Goeker M."/>
        </authorList>
    </citation>
    <scope>NUCLEOTIDE SEQUENCE [LARGE SCALE GENOMIC DNA]</scope>
    <source>
        <strain evidence="6 7">DSM 1400</strain>
    </source>
</reference>
<keyword evidence="6" id="KW-0645">Protease</keyword>
<keyword evidence="7" id="KW-1185">Reference proteome</keyword>
<name>A0ABU0JS12_HATLI</name>
<dbReference type="SMART" id="SM00028">
    <property type="entry name" value="TPR"/>
    <property type="match status" value="4"/>
</dbReference>
<comment type="caution">
    <text evidence="6">The sequence shown here is derived from an EMBL/GenBank/DDBJ whole genome shotgun (WGS) entry which is preliminary data.</text>
</comment>
<keyword evidence="3" id="KW-0677">Repeat</keyword>
<organism evidence="6 7">
    <name type="scientific">Hathewaya limosa</name>
    <name type="common">Clostridium limosum</name>
    <dbReference type="NCBI Taxonomy" id="1536"/>
    <lineage>
        <taxon>Bacteria</taxon>
        <taxon>Bacillati</taxon>
        <taxon>Bacillota</taxon>
        <taxon>Clostridia</taxon>
        <taxon>Eubacteriales</taxon>
        <taxon>Clostridiaceae</taxon>
        <taxon>Hathewaya</taxon>
    </lineage>
</organism>
<dbReference type="Pfam" id="PF13424">
    <property type="entry name" value="TPR_12"/>
    <property type="match status" value="1"/>
</dbReference>
<proteinExistence type="inferred from homology"/>
<evidence type="ECO:0000256" key="3">
    <source>
        <dbReference type="ARBA" id="ARBA00022737"/>
    </source>
</evidence>
<dbReference type="PANTHER" id="PTHR46630">
    <property type="entry name" value="TETRATRICOPEPTIDE REPEAT PROTEIN 29"/>
    <property type="match status" value="1"/>
</dbReference>
<evidence type="ECO:0000313" key="6">
    <source>
        <dbReference type="EMBL" id="MDQ0479887.1"/>
    </source>
</evidence>
<dbReference type="InterPro" id="IPR051476">
    <property type="entry name" value="Bac_ResReg_Asp_Phosphatase"/>
</dbReference>
<dbReference type="Gene3D" id="1.25.40.10">
    <property type="entry name" value="Tetratricopeptide repeat domain"/>
    <property type="match status" value="1"/>
</dbReference>
<evidence type="ECO:0000313" key="7">
    <source>
        <dbReference type="Proteomes" id="UP001224418"/>
    </source>
</evidence>
<dbReference type="GO" id="GO:0006508">
    <property type="term" value="P:proteolysis"/>
    <property type="evidence" value="ECO:0007669"/>
    <property type="project" value="UniProtKB-KW"/>
</dbReference>
<evidence type="ECO:0000256" key="1">
    <source>
        <dbReference type="ARBA" id="ARBA00004496"/>
    </source>
</evidence>
<evidence type="ECO:0000256" key="4">
    <source>
        <dbReference type="ARBA" id="ARBA00022803"/>
    </source>
</evidence>
<keyword evidence="6" id="KW-0378">Hydrolase</keyword>
<dbReference type="InterPro" id="IPR011990">
    <property type="entry name" value="TPR-like_helical_dom_sf"/>
</dbReference>
<dbReference type="GO" id="GO:0008233">
    <property type="term" value="F:peptidase activity"/>
    <property type="evidence" value="ECO:0007669"/>
    <property type="project" value="UniProtKB-KW"/>
</dbReference>
<dbReference type="PANTHER" id="PTHR46630:SF1">
    <property type="entry name" value="TETRATRICOPEPTIDE REPEAT PROTEIN 29"/>
    <property type="match status" value="1"/>
</dbReference>
<keyword evidence="4" id="KW-0802">TPR repeat</keyword>
<comment type="subcellular location">
    <subcellularLocation>
        <location evidence="1">Cytoplasm</location>
    </subcellularLocation>
</comment>
<protein>
    <submittedName>
        <fullName evidence="6">Zn-dependent protease</fullName>
    </submittedName>
</protein>
<dbReference type="EMBL" id="JAUSWN010000012">
    <property type="protein sequence ID" value="MDQ0479887.1"/>
    <property type="molecule type" value="Genomic_DNA"/>
</dbReference>
<dbReference type="Proteomes" id="UP001224418">
    <property type="component" value="Unassembled WGS sequence"/>
</dbReference>
<dbReference type="RefSeq" id="WP_307355804.1">
    <property type="nucleotide sequence ID" value="NZ_BAAACJ010000037.1"/>
</dbReference>
<comment type="similarity">
    <text evidence="5">Belongs to the Rap family.</text>
</comment>
<keyword evidence="2" id="KW-0963">Cytoplasm</keyword>
<sequence length="218" mass="25597">MEERDKLESLLNKAFISFDQKNYIEAEKLYCKVLISAKDRFNELYKQALYGLGFTKTLSKQYKKARECYFKLLSYAIEEENKEDESILYHQLCMVEREAGNYDIALQYLKKEYDLILKVFKDKNMYLSANYYENGYINLLKGDCNKAKVLLEKSLYYAEKSEDKVCIACAFRGLGEVYISKKETNKALEYLNKSEEVFKYLGDDIGAREVEGLKEKLV</sequence>
<evidence type="ECO:0000256" key="2">
    <source>
        <dbReference type="ARBA" id="ARBA00022490"/>
    </source>
</evidence>
<dbReference type="InterPro" id="IPR019734">
    <property type="entry name" value="TPR_rpt"/>
</dbReference>
<accession>A0ABU0JS12</accession>